<dbReference type="Proteomes" id="UP000199215">
    <property type="component" value="Unassembled WGS sequence"/>
</dbReference>
<protein>
    <recommendedName>
        <fullName evidence="1">DUF7573 domain-containing protein</fullName>
    </recommendedName>
</protein>
<dbReference type="RefSeq" id="WP_092817433.1">
    <property type="nucleotide sequence ID" value="NZ_FNWU01000009.1"/>
</dbReference>
<dbReference type="EMBL" id="FNWU01000009">
    <property type="protein sequence ID" value="SEH58194.1"/>
    <property type="molecule type" value="Genomic_DNA"/>
</dbReference>
<evidence type="ECO:0000313" key="3">
    <source>
        <dbReference type="Proteomes" id="UP000199215"/>
    </source>
</evidence>
<proteinExistence type="predicted"/>
<reference evidence="2 3" key="1">
    <citation type="submission" date="2016-10" db="EMBL/GenBank/DDBJ databases">
        <authorList>
            <person name="de Groot N.N."/>
        </authorList>
    </citation>
    <scope>NUCLEOTIDE SEQUENCE [LARGE SCALE GENOMIC DNA]</scope>
    <source>
        <strain evidence="2 3">IBRC-M10418</strain>
    </source>
</reference>
<organism evidence="2 3">
    <name type="scientific">Halopenitus malekzadehii</name>
    <dbReference type="NCBI Taxonomy" id="1267564"/>
    <lineage>
        <taxon>Archaea</taxon>
        <taxon>Methanobacteriati</taxon>
        <taxon>Methanobacteriota</taxon>
        <taxon>Stenosarchaea group</taxon>
        <taxon>Halobacteria</taxon>
        <taxon>Halobacteriales</taxon>
        <taxon>Haloferacaceae</taxon>
        <taxon>Halopenitus</taxon>
    </lineage>
</organism>
<sequence length="59" mass="6538">MSEDRSIDDFAADDETPVEPATATAIWSADGAACDRCDTVVKRRWLADGDRVCTDCKEW</sequence>
<dbReference type="OrthoDB" id="157634at2157"/>
<feature type="domain" description="DUF7573" evidence="1">
    <location>
        <begin position="21"/>
        <end position="59"/>
    </location>
</feature>
<evidence type="ECO:0000313" key="2">
    <source>
        <dbReference type="EMBL" id="SEH58194.1"/>
    </source>
</evidence>
<dbReference type="AlphaFoldDB" id="A0A1H6JGD9"/>
<keyword evidence="3" id="KW-1185">Reference proteome</keyword>
<gene>
    <name evidence="2" type="ORF">SAMN05192561_10930</name>
</gene>
<evidence type="ECO:0000259" key="1">
    <source>
        <dbReference type="Pfam" id="PF24458"/>
    </source>
</evidence>
<dbReference type="InterPro" id="IPR055995">
    <property type="entry name" value="DUF7573"/>
</dbReference>
<dbReference type="STRING" id="1267564.SAMN05192561_10930"/>
<dbReference type="Pfam" id="PF24458">
    <property type="entry name" value="DUF7573"/>
    <property type="match status" value="1"/>
</dbReference>
<accession>A0A1H6JGD9</accession>
<name>A0A1H6JGD9_9EURY</name>